<keyword evidence="2 8" id="KW-0645">Protease</keyword>
<keyword evidence="9" id="KW-1185">Reference proteome</keyword>
<feature type="domain" description="Peptidase S9 prolyl oligopeptidase catalytic" evidence="6">
    <location>
        <begin position="502"/>
        <end position="716"/>
    </location>
</feature>
<evidence type="ECO:0000259" key="7">
    <source>
        <dbReference type="Pfam" id="PF02897"/>
    </source>
</evidence>
<dbReference type="EMBL" id="CP036290">
    <property type="protein sequence ID" value="QDU83073.1"/>
    <property type="molecule type" value="Genomic_DNA"/>
</dbReference>
<evidence type="ECO:0000256" key="2">
    <source>
        <dbReference type="ARBA" id="ARBA00022670"/>
    </source>
</evidence>
<dbReference type="PROSITE" id="PS51257">
    <property type="entry name" value="PROKAR_LIPOPROTEIN"/>
    <property type="match status" value="1"/>
</dbReference>
<dbReference type="Proteomes" id="UP000319342">
    <property type="component" value="Chromosome"/>
</dbReference>
<dbReference type="PANTHER" id="PTHR11757">
    <property type="entry name" value="PROTEASE FAMILY S9A OLIGOPEPTIDASE"/>
    <property type="match status" value="1"/>
</dbReference>
<reference evidence="8 9" key="1">
    <citation type="submission" date="2019-02" db="EMBL/GenBank/DDBJ databases">
        <title>Deep-cultivation of Planctomycetes and their phenomic and genomic characterization uncovers novel biology.</title>
        <authorList>
            <person name="Wiegand S."/>
            <person name="Jogler M."/>
            <person name="Boedeker C."/>
            <person name="Pinto D."/>
            <person name="Vollmers J."/>
            <person name="Rivas-Marin E."/>
            <person name="Kohn T."/>
            <person name="Peeters S.H."/>
            <person name="Heuer A."/>
            <person name="Rast P."/>
            <person name="Oberbeckmann S."/>
            <person name="Bunk B."/>
            <person name="Jeske O."/>
            <person name="Meyerdierks A."/>
            <person name="Storesund J.E."/>
            <person name="Kallscheuer N."/>
            <person name="Luecker S."/>
            <person name="Lage O.M."/>
            <person name="Pohl T."/>
            <person name="Merkel B.J."/>
            <person name="Hornburger P."/>
            <person name="Mueller R.-W."/>
            <person name="Bruemmer F."/>
            <person name="Labrenz M."/>
            <person name="Spormann A.M."/>
            <person name="Op den Camp H."/>
            <person name="Overmann J."/>
            <person name="Amann R."/>
            <person name="Jetten M.S.M."/>
            <person name="Mascher T."/>
            <person name="Medema M.H."/>
            <person name="Devos D.P."/>
            <person name="Kaster A.-K."/>
            <person name="Ovreas L."/>
            <person name="Rohde M."/>
            <person name="Galperin M.Y."/>
            <person name="Jogler C."/>
        </authorList>
    </citation>
    <scope>NUCLEOTIDE SEQUENCE [LARGE SCALE GENOMIC DNA]</scope>
    <source>
        <strain evidence="8 9">Pla163</strain>
    </source>
</reference>
<evidence type="ECO:0000256" key="1">
    <source>
        <dbReference type="ARBA" id="ARBA00005228"/>
    </source>
</evidence>
<evidence type="ECO:0000256" key="3">
    <source>
        <dbReference type="ARBA" id="ARBA00022801"/>
    </source>
</evidence>
<dbReference type="InterPro" id="IPR023302">
    <property type="entry name" value="Pept_S9A_N"/>
</dbReference>
<dbReference type="Gene3D" id="3.40.50.1820">
    <property type="entry name" value="alpha/beta hydrolase"/>
    <property type="match status" value="1"/>
</dbReference>
<accession>A0A518CV19</accession>
<proteinExistence type="inferred from homology"/>
<dbReference type="SUPFAM" id="SSF50993">
    <property type="entry name" value="Peptidase/esterase 'gauge' domain"/>
    <property type="match status" value="1"/>
</dbReference>
<name>A0A518CV19_9BACT</name>
<gene>
    <name evidence="8" type="primary">ptrB</name>
    <name evidence="8" type="ORF">Pla163_01690</name>
</gene>
<dbReference type="Pfam" id="PF02897">
    <property type="entry name" value="Peptidase_S9_N"/>
    <property type="match status" value="1"/>
</dbReference>
<dbReference type="PRINTS" id="PR00862">
    <property type="entry name" value="PROLIGOPTASE"/>
</dbReference>
<evidence type="ECO:0000313" key="8">
    <source>
        <dbReference type="EMBL" id="QDU83073.1"/>
    </source>
</evidence>
<dbReference type="Gene3D" id="2.130.10.120">
    <property type="entry name" value="Prolyl oligopeptidase, N-terminal domain"/>
    <property type="match status" value="1"/>
</dbReference>
<dbReference type="GO" id="GO:0004252">
    <property type="term" value="F:serine-type endopeptidase activity"/>
    <property type="evidence" value="ECO:0007669"/>
    <property type="project" value="UniProtKB-EC"/>
</dbReference>
<evidence type="ECO:0000259" key="6">
    <source>
        <dbReference type="Pfam" id="PF00326"/>
    </source>
</evidence>
<dbReference type="SUPFAM" id="SSF53474">
    <property type="entry name" value="alpha/beta-Hydrolases"/>
    <property type="match status" value="1"/>
</dbReference>
<feature type="domain" description="Peptidase S9A N-terminal" evidence="7">
    <location>
        <begin position="37"/>
        <end position="435"/>
    </location>
</feature>
<dbReference type="Pfam" id="PF00326">
    <property type="entry name" value="Peptidase_S9"/>
    <property type="match status" value="1"/>
</dbReference>
<dbReference type="InterPro" id="IPR051543">
    <property type="entry name" value="Serine_Peptidase_S9A"/>
</dbReference>
<evidence type="ECO:0000256" key="5">
    <source>
        <dbReference type="SAM" id="SignalP"/>
    </source>
</evidence>
<dbReference type="FunFam" id="3.40.50.1820:FF:000005">
    <property type="entry name" value="Prolyl endopeptidase"/>
    <property type="match status" value="1"/>
</dbReference>
<keyword evidence="5" id="KW-0732">Signal</keyword>
<dbReference type="InterPro" id="IPR029058">
    <property type="entry name" value="AB_hydrolase_fold"/>
</dbReference>
<organism evidence="8 9">
    <name type="scientific">Rohdeia mirabilis</name>
    <dbReference type="NCBI Taxonomy" id="2528008"/>
    <lineage>
        <taxon>Bacteria</taxon>
        <taxon>Pseudomonadati</taxon>
        <taxon>Planctomycetota</taxon>
        <taxon>Planctomycetia</taxon>
        <taxon>Planctomycetia incertae sedis</taxon>
        <taxon>Rohdeia</taxon>
    </lineage>
</organism>
<dbReference type="GO" id="GO:0006508">
    <property type="term" value="P:proteolysis"/>
    <property type="evidence" value="ECO:0007669"/>
    <property type="project" value="UniProtKB-KW"/>
</dbReference>
<dbReference type="AlphaFoldDB" id="A0A518CV19"/>
<evidence type="ECO:0000313" key="9">
    <source>
        <dbReference type="Proteomes" id="UP000319342"/>
    </source>
</evidence>
<comment type="similarity">
    <text evidence="1">Belongs to the peptidase S9A family.</text>
</comment>
<protein>
    <submittedName>
        <fullName evidence="8">Protease 2</fullName>
        <ecNumber evidence="8">3.4.21.83</ecNumber>
    </submittedName>
</protein>
<keyword evidence="4" id="KW-0720">Serine protease</keyword>
<evidence type="ECO:0000256" key="4">
    <source>
        <dbReference type="ARBA" id="ARBA00022825"/>
    </source>
</evidence>
<sequence precursor="true">MQRSPIVAAPFSTLLIAVLPFAVLTSCATTDVHDLDPPSARVRPHVLTAHDDVRVDDYYWLNQREDPEVIAYLEAENAYTEAVTAHLAGLRDELYDEIVARISPDDVSVPYEEDGYWYATRYEEGGEYPIYTRRKGAPDGPEQVLLDGPRLAEGHAYFAIGGFQVTTDGHTLAYAFDTVGRRKYDVRFNDLIGRRAYAEVLEDVTGNMAWAADGRTLFYARQDPQTLRSYQIWRHVLGTDPSQDELVYQEDDEEFRCFVSLTKSKRYLLIGSSQTLSSEYHYLDASDPRGAFQVVLPRERNHRYSVEHFGDHFYLLTNDSAKNRRLVRTPIGSHDRSAWEEVVPHDPDVLLEGTEFFSGHLVLRERAEGLTRIRVREWATGAEHLVDFGEPAYAAALSNNRTFDTTTLRYVYSSLTTPRSDYDYDLVTRERVLLKRDQVLPTERWGAFDPANYVTERLWVGARDGERIPISLVHRRDVPRDGTQPLLLSAYGSYGSSRDATFSSARLSLLDRGFIYAIAHVRGGREMGERWYDDGKLFNKKNTFTDFVDCALYLTSSGYTSTDRLFAQGGSAGGLLMGAICNMRPELFRGVVANVPFVDVVTTMLDDTIPLTTFEYDEWGNPNERAAYEYMLSYSPYDQVSEQDYPALLVTTGLHDSQVQYWEPAKWVAKLRVMNTGDEPLLLRTDMAAGHGGASGRFKRFEETAFTYAFLLDLVGEER</sequence>
<keyword evidence="3 8" id="KW-0378">Hydrolase</keyword>
<dbReference type="PANTHER" id="PTHR11757:SF19">
    <property type="entry name" value="PROLYL ENDOPEPTIDASE-LIKE"/>
    <property type="match status" value="1"/>
</dbReference>
<dbReference type="InterPro" id="IPR001375">
    <property type="entry name" value="Peptidase_S9_cat"/>
</dbReference>
<dbReference type="EC" id="3.4.21.83" evidence="8"/>
<dbReference type="InterPro" id="IPR002470">
    <property type="entry name" value="Peptidase_S9A"/>
</dbReference>
<dbReference type="RefSeq" id="WP_145182126.1">
    <property type="nucleotide sequence ID" value="NZ_CP036290.1"/>
</dbReference>
<feature type="signal peptide" evidence="5">
    <location>
        <begin position="1"/>
        <end position="22"/>
    </location>
</feature>
<dbReference type="OrthoDB" id="9801421at2"/>
<feature type="chain" id="PRO_5021873000" evidence="5">
    <location>
        <begin position="23"/>
        <end position="719"/>
    </location>
</feature>